<name>A0A231GSZ5_9NOCA</name>
<proteinExistence type="predicted"/>
<dbReference type="AlphaFoldDB" id="A0A231GSZ5"/>
<keyword evidence="2" id="KW-1185">Reference proteome</keyword>
<gene>
    <name evidence="1" type="ORF">B7C42_08226</name>
</gene>
<evidence type="ECO:0000313" key="2">
    <source>
        <dbReference type="Proteomes" id="UP000215506"/>
    </source>
</evidence>
<organism evidence="1 2">
    <name type="scientific">Nocardia cerradoensis</name>
    <dbReference type="NCBI Taxonomy" id="85688"/>
    <lineage>
        <taxon>Bacteria</taxon>
        <taxon>Bacillati</taxon>
        <taxon>Actinomycetota</taxon>
        <taxon>Actinomycetes</taxon>
        <taxon>Mycobacteriales</taxon>
        <taxon>Nocardiaceae</taxon>
        <taxon>Nocardia</taxon>
    </lineage>
</organism>
<sequence>MNSSDVAVLAVLSPGGLLTTAQIRRDAELPWWRVRFALTHLSSRGFIVFCNSWARWQISERGRSALAERQP</sequence>
<reference evidence="1 2" key="1">
    <citation type="submission" date="2017-07" db="EMBL/GenBank/DDBJ databases">
        <title>First draft Genome Sequence of Nocardia cerradoensis isolated from human infection.</title>
        <authorList>
            <person name="Carrasco G."/>
        </authorList>
    </citation>
    <scope>NUCLEOTIDE SEQUENCE [LARGE SCALE GENOMIC DNA]</scope>
    <source>
        <strain evidence="1 2">CNM20130759</strain>
    </source>
</reference>
<dbReference type="RefSeq" id="WP_094028462.1">
    <property type="nucleotide sequence ID" value="NZ_NGAF01000083.1"/>
</dbReference>
<protein>
    <submittedName>
        <fullName evidence="1">Uncharacterized protein</fullName>
    </submittedName>
</protein>
<accession>A0A231GSZ5</accession>
<dbReference type="Proteomes" id="UP000215506">
    <property type="component" value="Unassembled WGS sequence"/>
</dbReference>
<evidence type="ECO:0000313" key="1">
    <source>
        <dbReference type="EMBL" id="OXR39702.1"/>
    </source>
</evidence>
<comment type="caution">
    <text evidence="1">The sequence shown here is derived from an EMBL/GenBank/DDBJ whole genome shotgun (WGS) entry which is preliminary data.</text>
</comment>
<dbReference type="EMBL" id="NGAF01000083">
    <property type="protein sequence ID" value="OXR39702.1"/>
    <property type="molecule type" value="Genomic_DNA"/>
</dbReference>